<evidence type="ECO:0000313" key="1">
    <source>
        <dbReference type="EMBL" id="UNO48288.1"/>
    </source>
</evidence>
<dbReference type="AlphaFoldDB" id="T0BN86"/>
<organism evidence="1 2">
    <name type="scientific">Alicyclobacillus acidoterrestris (strain ATCC 49025 / DSM 3922 / CIP 106132 / NCIMB 13137 / GD3B)</name>
    <dbReference type="NCBI Taxonomy" id="1356854"/>
    <lineage>
        <taxon>Bacteria</taxon>
        <taxon>Bacillati</taxon>
        <taxon>Bacillota</taxon>
        <taxon>Bacilli</taxon>
        <taxon>Bacillales</taxon>
        <taxon>Alicyclobacillaceae</taxon>
        <taxon>Alicyclobacillus</taxon>
    </lineage>
</organism>
<proteinExistence type="predicted"/>
<dbReference type="Proteomes" id="UP000829401">
    <property type="component" value="Chromosome"/>
</dbReference>
<keyword evidence="2" id="KW-1185">Reference proteome</keyword>
<protein>
    <submittedName>
        <fullName evidence="1">Uncharacterized protein</fullName>
    </submittedName>
</protein>
<dbReference type="NCBIfam" id="NF041644">
    <property type="entry name" value="CBO0543_fam"/>
    <property type="match status" value="1"/>
</dbReference>
<dbReference type="RefSeq" id="WP_021298312.1">
    <property type="nucleotide sequence ID" value="NZ_AURB01000183.1"/>
</dbReference>
<dbReference type="InterPro" id="IPR048147">
    <property type="entry name" value="CBO0543-like"/>
</dbReference>
<reference evidence="2" key="1">
    <citation type="journal article" date="2022" name="G3 (Bethesda)">
        <title>Unveiling the complete genome sequence of Alicyclobacillus acidoterrestris DSM 3922T, a taint-producing strain.</title>
        <authorList>
            <person name="Leonardo I.C."/>
            <person name="Barreto Crespo M.T."/>
            <person name="Gaspar F.B."/>
        </authorList>
    </citation>
    <scope>NUCLEOTIDE SEQUENCE [LARGE SCALE GENOMIC DNA]</scope>
    <source>
        <strain evidence="2">DSM 3922</strain>
    </source>
</reference>
<dbReference type="KEGG" id="aaco:K1I37_16675"/>
<accession>T0BN86</accession>
<dbReference type="OrthoDB" id="1913203at2"/>
<accession>A0A9E6ZGM5</accession>
<name>T0BN86_ALIAG</name>
<gene>
    <name evidence="1" type="ORF">K1I37_16675</name>
</gene>
<evidence type="ECO:0000313" key="2">
    <source>
        <dbReference type="Proteomes" id="UP000829401"/>
    </source>
</evidence>
<dbReference type="eggNOG" id="ENOG5032VSH">
    <property type="taxonomic scope" value="Bacteria"/>
</dbReference>
<dbReference type="EMBL" id="CP080467">
    <property type="protein sequence ID" value="UNO48288.1"/>
    <property type="molecule type" value="Genomic_DNA"/>
</dbReference>
<sequence length="136" mass="16678">MHKRIHWWELYSNAWFALFFELFANTYIDLKYDLYGFFDKGPSWQTILMMFGLYPAGNAIILNFYPYRKHWIRKILYVISIDIICTLYEQAAIHFGVMYYHGWKWWYSGLAYLIIIPILVWNRRISRKLVHKAYTD</sequence>